<dbReference type="RefSeq" id="WP_213003043.1">
    <property type="nucleotide sequence ID" value="NZ_BAAATW010000013.1"/>
</dbReference>
<dbReference type="AlphaFoldDB" id="A0A919T0V4"/>
<dbReference type="Gene3D" id="3.90.1140.10">
    <property type="entry name" value="Cyclic phosphodiesterase"/>
    <property type="match status" value="1"/>
</dbReference>
<protein>
    <recommendedName>
        <fullName evidence="3">2'-5' RNA ligase family protein</fullName>
    </recommendedName>
</protein>
<evidence type="ECO:0000313" key="1">
    <source>
        <dbReference type="EMBL" id="GIM83549.1"/>
    </source>
</evidence>
<evidence type="ECO:0008006" key="3">
    <source>
        <dbReference type="Google" id="ProtNLM"/>
    </source>
</evidence>
<evidence type="ECO:0000313" key="2">
    <source>
        <dbReference type="Proteomes" id="UP000680865"/>
    </source>
</evidence>
<accession>A0A919T0V4</accession>
<dbReference type="SUPFAM" id="SSF55144">
    <property type="entry name" value="LigT-like"/>
    <property type="match status" value="1"/>
</dbReference>
<organism evidence="1 2">
    <name type="scientific">Winogradskya consettensis</name>
    <dbReference type="NCBI Taxonomy" id="113560"/>
    <lineage>
        <taxon>Bacteria</taxon>
        <taxon>Bacillati</taxon>
        <taxon>Actinomycetota</taxon>
        <taxon>Actinomycetes</taxon>
        <taxon>Micromonosporales</taxon>
        <taxon>Micromonosporaceae</taxon>
        <taxon>Winogradskya</taxon>
    </lineage>
</organism>
<proteinExistence type="predicted"/>
<dbReference type="EMBL" id="BOQP01000057">
    <property type="protein sequence ID" value="GIM83549.1"/>
    <property type="molecule type" value="Genomic_DNA"/>
</dbReference>
<comment type="caution">
    <text evidence="1">The sequence shown here is derived from an EMBL/GenBank/DDBJ whole genome shotgun (WGS) entry which is preliminary data.</text>
</comment>
<dbReference type="InterPro" id="IPR009097">
    <property type="entry name" value="Cyclic_Pdiesterase"/>
</dbReference>
<gene>
    <name evidence="1" type="ORF">Aco04nite_87110</name>
</gene>
<keyword evidence="2" id="KW-1185">Reference proteome</keyword>
<sequence>MHTVELLPDEQLEAGVRHLWSLLAAAGLPSLATHPHPTNRPHLTMITAESLQGLSPLRLPVAAELGRVRILGRALVREVTPTAELRALQTAIWTSLTAANPWPPPPDFVPHVSLALKITETAHDEALHLLADLPPARGSFVAARSYNSQTRTVTEL</sequence>
<name>A0A919T0V4_9ACTN</name>
<dbReference type="Pfam" id="PF13563">
    <property type="entry name" value="2_5_RNA_ligase2"/>
    <property type="match status" value="1"/>
</dbReference>
<dbReference type="Proteomes" id="UP000680865">
    <property type="component" value="Unassembled WGS sequence"/>
</dbReference>
<reference evidence="1" key="1">
    <citation type="submission" date="2021-03" db="EMBL/GenBank/DDBJ databases">
        <title>Whole genome shotgun sequence of Actinoplanes consettensis NBRC 14913.</title>
        <authorList>
            <person name="Komaki H."/>
            <person name="Tamura T."/>
        </authorList>
    </citation>
    <scope>NUCLEOTIDE SEQUENCE</scope>
    <source>
        <strain evidence="1">NBRC 14913</strain>
    </source>
</reference>